<feature type="region of interest" description="Disordered" evidence="4">
    <location>
        <begin position="503"/>
        <end position="529"/>
    </location>
</feature>
<keyword evidence="2" id="KW-0677">Repeat</keyword>
<dbReference type="PROSITE" id="PS50294">
    <property type="entry name" value="WD_REPEATS_REGION"/>
    <property type="match status" value="2"/>
</dbReference>
<evidence type="ECO:0000256" key="4">
    <source>
        <dbReference type="SAM" id="MobiDB-lite"/>
    </source>
</evidence>
<feature type="compositionally biased region" description="Basic and acidic residues" evidence="4">
    <location>
        <begin position="63"/>
        <end position="73"/>
    </location>
</feature>
<dbReference type="GO" id="GO:0035861">
    <property type="term" value="C:site of double-strand break"/>
    <property type="evidence" value="ECO:0007669"/>
    <property type="project" value="TreeGrafter"/>
</dbReference>
<feature type="region of interest" description="Disordered" evidence="4">
    <location>
        <begin position="1"/>
        <end position="84"/>
    </location>
</feature>
<organism evidence="5 6">
    <name type="scientific">Malassezia equina</name>
    <dbReference type="NCBI Taxonomy" id="1381935"/>
    <lineage>
        <taxon>Eukaryota</taxon>
        <taxon>Fungi</taxon>
        <taxon>Dikarya</taxon>
        <taxon>Basidiomycota</taxon>
        <taxon>Ustilaginomycotina</taxon>
        <taxon>Malasseziomycetes</taxon>
        <taxon>Malasseziales</taxon>
        <taxon>Malasseziaceae</taxon>
        <taxon>Malassezia</taxon>
    </lineage>
</organism>
<evidence type="ECO:0008006" key="7">
    <source>
        <dbReference type="Google" id="ProtNLM"/>
    </source>
</evidence>
<dbReference type="PROSITE" id="PS50082">
    <property type="entry name" value="WD_REPEATS_2"/>
    <property type="match status" value="3"/>
</dbReference>
<evidence type="ECO:0000256" key="1">
    <source>
        <dbReference type="ARBA" id="ARBA00022574"/>
    </source>
</evidence>
<dbReference type="InterPro" id="IPR001680">
    <property type="entry name" value="WD40_rpt"/>
</dbReference>
<dbReference type="PRINTS" id="PR00320">
    <property type="entry name" value="GPROTEINBRPT"/>
</dbReference>
<gene>
    <name evidence="5" type="ORF">MEQU1_000193</name>
</gene>
<dbReference type="Pfam" id="PF00400">
    <property type="entry name" value="WD40"/>
    <property type="match status" value="4"/>
</dbReference>
<dbReference type="PANTHER" id="PTHR16017">
    <property type="entry name" value="GASTRULATION DEFECTIVE PROTEIN 1-RELATED"/>
    <property type="match status" value="1"/>
</dbReference>
<dbReference type="Proteomes" id="UP001214415">
    <property type="component" value="Chromosome 1"/>
</dbReference>
<keyword evidence="6" id="KW-1185">Reference proteome</keyword>
<feature type="compositionally biased region" description="Basic and acidic residues" evidence="4">
    <location>
        <begin position="506"/>
        <end position="524"/>
    </location>
</feature>
<dbReference type="InterPro" id="IPR036322">
    <property type="entry name" value="WD40_repeat_dom_sf"/>
</dbReference>
<feature type="repeat" description="WD" evidence="3">
    <location>
        <begin position="216"/>
        <end position="258"/>
    </location>
</feature>
<reference evidence="5" key="1">
    <citation type="submission" date="2023-03" db="EMBL/GenBank/DDBJ databases">
        <title>Mating type loci evolution in Malassezia.</title>
        <authorList>
            <person name="Coelho M.A."/>
        </authorList>
    </citation>
    <scope>NUCLEOTIDE SEQUENCE</scope>
    <source>
        <strain evidence="5">CBS 12830</strain>
    </source>
</reference>
<accession>A0AAF0E9M3</accession>
<dbReference type="InterPro" id="IPR015943">
    <property type="entry name" value="WD40/YVTN_repeat-like_dom_sf"/>
</dbReference>
<evidence type="ECO:0000313" key="6">
    <source>
        <dbReference type="Proteomes" id="UP001214415"/>
    </source>
</evidence>
<dbReference type="InterPro" id="IPR051858">
    <property type="entry name" value="WD_repeat_GAD-1"/>
</dbReference>
<keyword evidence="1 3" id="KW-0853">WD repeat</keyword>
<name>A0AAF0E9M3_9BASI</name>
<dbReference type="GO" id="GO:0005634">
    <property type="term" value="C:nucleus"/>
    <property type="evidence" value="ECO:0007669"/>
    <property type="project" value="TreeGrafter"/>
</dbReference>
<dbReference type="InterPro" id="IPR020472">
    <property type="entry name" value="WD40_PAC1"/>
</dbReference>
<dbReference type="SMART" id="SM00320">
    <property type="entry name" value="WD40"/>
    <property type="match status" value="6"/>
</dbReference>
<protein>
    <recommendedName>
        <fullName evidence="7">WD repeat-containing protein 70</fullName>
    </recommendedName>
</protein>
<dbReference type="Gene3D" id="2.130.10.10">
    <property type="entry name" value="YVTN repeat-like/Quinoprotein amine dehydrogenase"/>
    <property type="match status" value="2"/>
</dbReference>
<feature type="repeat" description="WD" evidence="3">
    <location>
        <begin position="115"/>
        <end position="147"/>
    </location>
</feature>
<feature type="compositionally biased region" description="Basic and acidic residues" evidence="4">
    <location>
        <begin position="581"/>
        <end position="592"/>
    </location>
</feature>
<dbReference type="SUPFAM" id="SSF50978">
    <property type="entry name" value="WD40 repeat-like"/>
    <property type="match status" value="1"/>
</dbReference>
<feature type="repeat" description="WD" evidence="3">
    <location>
        <begin position="266"/>
        <end position="298"/>
    </location>
</feature>
<dbReference type="EMBL" id="CP119900">
    <property type="protein sequence ID" value="WFD21540.1"/>
    <property type="molecule type" value="Genomic_DNA"/>
</dbReference>
<evidence type="ECO:0000256" key="3">
    <source>
        <dbReference type="PROSITE-ProRule" id="PRU00221"/>
    </source>
</evidence>
<evidence type="ECO:0000256" key="2">
    <source>
        <dbReference type="ARBA" id="ARBA00022737"/>
    </source>
</evidence>
<sequence length="592" mass="65595">MDEAALRAMLPQGFGQLGGHPTTYAVDCERADDEGEFADDDEFEDDDEEPEGTPQQAQPSEAAAKEEVPEWPREPVPAECSKADSAEVVEDAPRQDAWPHLADYAQVPLTESIVLKDHTKTVSALGIDPSGARLATGSHDYLVKLWDFGGMTTSLRTFKSFEPAENYPVVQLAFSPYSKNLLCLCASTQARVYDYDGHEIAVYKKGDIFMRDMRHTTGHISDITCGGWHPLDDQVFYTAGSDSTVRLWDMHHKTSQTSVIVVRSKERGTKTKVTAATFAPDAQSILASGQDGCLYVWSTTGNLARPSLTVQQAHVPGCGATSLTISACGTKLASRGADDTLKLWDLRQLRTPLHVRDDLPNGSDHMDVLFSPNDDQLLTGTASVAQGSTTPTDLHGQWGQIVALSAHDLHTELVHPVECASVHRLAWHSRLNQVFATTRSGNVHIYYDHQTSQLGAKLALRKRARDRTNHYAADPSTTDPYADVPIMVPEEEEDDYFDPVYKKQQFPRDPRNSRVPERPLEGRGKNGRIGRSALQPLVAELWEGDLRSEDPREALLKYADKAKKDPRFTSVYAKTQPKTIFRQDDTESHDAQ</sequence>
<dbReference type="AlphaFoldDB" id="A0AAF0E9M3"/>
<proteinExistence type="predicted"/>
<feature type="compositionally biased region" description="Acidic residues" evidence="4">
    <location>
        <begin position="30"/>
        <end position="51"/>
    </location>
</feature>
<feature type="region of interest" description="Disordered" evidence="4">
    <location>
        <begin position="568"/>
        <end position="592"/>
    </location>
</feature>
<evidence type="ECO:0000313" key="5">
    <source>
        <dbReference type="EMBL" id="WFD21540.1"/>
    </source>
</evidence>
<dbReference type="PANTHER" id="PTHR16017:SF0">
    <property type="entry name" value="WD REPEAT-CONTAINING PROTEIN 70"/>
    <property type="match status" value="1"/>
</dbReference>